<sequence>MLSLTVYQSCLLLRRCNVALTDRVTALLPSVIGLFLYMKQLLIIQRNHQASICPRNYTVLDPHVLTVKVTGISLILAVAKKQEPFLEATVRGANMHSQYHERSVEVTHGRGAGRGAGRGSGPPARASGFNNGVTIIVSSDESRMLELLRRYRFDSALLNEMIQARLESQHEERGVNVNGSSVMPFASHFQINGGNFIAGQEQRILSIRERNGVQGRNEAQFQTLTQTQAAVRAIDQQQHWAHNSESSRSGG</sequence>
<name>A0A6A4I076_9AGAR</name>
<dbReference type="EMBL" id="ML769431">
    <property type="protein sequence ID" value="KAE9402838.1"/>
    <property type="molecule type" value="Genomic_DNA"/>
</dbReference>
<feature type="region of interest" description="Disordered" evidence="1">
    <location>
        <begin position="106"/>
        <end position="125"/>
    </location>
</feature>
<protein>
    <submittedName>
        <fullName evidence="2">Uncharacterized protein</fullName>
    </submittedName>
</protein>
<reference evidence="2" key="1">
    <citation type="journal article" date="2019" name="Environ. Microbiol.">
        <title>Fungal ecological strategies reflected in gene transcription - a case study of two litter decomposers.</title>
        <authorList>
            <person name="Barbi F."/>
            <person name="Kohler A."/>
            <person name="Barry K."/>
            <person name="Baskaran P."/>
            <person name="Daum C."/>
            <person name="Fauchery L."/>
            <person name="Ihrmark K."/>
            <person name="Kuo A."/>
            <person name="LaButti K."/>
            <person name="Lipzen A."/>
            <person name="Morin E."/>
            <person name="Grigoriev I.V."/>
            <person name="Henrissat B."/>
            <person name="Lindahl B."/>
            <person name="Martin F."/>
        </authorList>
    </citation>
    <scope>NUCLEOTIDE SEQUENCE</scope>
    <source>
        <strain evidence="2">JB14</strain>
    </source>
</reference>
<dbReference type="AlphaFoldDB" id="A0A6A4I076"/>
<accession>A0A6A4I076</accession>
<organism evidence="2 3">
    <name type="scientific">Gymnopus androsaceus JB14</name>
    <dbReference type="NCBI Taxonomy" id="1447944"/>
    <lineage>
        <taxon>Eukaryota</taxon>
        <taxon>Fungi</taxon>
        <taxon>Dikarya</taxon>
        <taxon>Basidiomycota</taxon>
        <taxon>Agaricomycotina</taxon>
        <taxon>Agaricomycetes</taxon>
        <taxon>Agaricomycetidae</taxon>
        <taxon>Agaricales</taxon>
        <taxon>Marasmiineae</taxon>
        <taxon>Omphalotaceae</taxon>
        <taxon>Gymnopus</taxon>
    </lineage>
</organism>
<dbReference type="Proteomes" id="UP000799118">
    <property type="component" value="Unassembled WGS sequence"/>
</dbReference>
<evidence type="ECO:0000313" key="2">
    <source>
        <dbReference type="EMBL" id="KAE9402838.1"/>
    </source>
</evidence>
<keyword evidence="3" id="KW-1185">Reference proteome</keyword>
<feature type="compositionally biased region" description="Gly residues" evidence="1">
    <location>
        <begin position="110"/>
        <end position="120"/>
    </location>
</feature>
<gene>
    <name evidence="2" type="ORF">BT96DRAFT_521986</name>
</gene>
<evidence type="ECO:0000256" key="1">
    <source>
        <dbReference type="SAM" id="MobiDB-lite"/>
    </source>
</evidence>
<proteinExistence type="predicted"/>
<evidence type="ECO:0000313" key="3">
    <source>
        <dbReference type="Proteomes" id="UP000799118"/>
    </source>
</evidence>